<dbReference type="InterPro" id="IPR008949">
    <property type="entry name" value="Isoprenoid_synthase_dom_sf"/>
</dbReference>
<evidence type="ECO:0000256" key="2">
    <source>
        <dbReference type="ARBA" id="ARBA00006706"/>
    </source>
</evidence>
<dbReference type="AlphaFoldDB" id="A0A0G3X8T2"/>
<evidence type="ECO:0000256" key="8">
    <source>
        <dbReference type="ARBA" id="ARBA00066511"/>
    </source>
</evidence>
<accession>A0A0G3X8T2</accession>
<keyword evidence="4" id="KW-0479">Metal-binding</keyword>
<dbReference type="SUPFAM" id="SSF48576">
    <property type="entry name" value="Terpenoid synthases"/>
    <property type="match status" value="1"/>
</dbReference>
<evidence type="ECO:0000256" key="10">
    <source>
        <dbReference type="ARBA" id="ARBA00079637"/>
    </source>
</evidence>
<evidence type="ECO:0000256" key="4">
    <source>
        <dbReference type="ARBA" id="ARBA00022723"/>
    </source>
</evidence>
<reference evidence="13 14" key="1">
    <citation type="submission" date="2015-06" db="EMBL/GenBank/DDBJ databases">
        <authorList>
            <person name="Kim K.M."/>
        </authorList>
    </citation>
    <scope>NUCLEOTIDE SEQUENCE [LARGE SCALE GENOMIC DNA]</scope>
    <source>
        <strain evidence="13 14">KCTC 22370</strain>
    </source>
</reference>
<comment type="catalytic activity">
    <reaction evidence="6">
        <text>5 isopentenyl diphosphate + (2E,6E)-farnesyl diphosphate = all-trans-octaprenyl diphosphate + 5 diphosphate</text>
        <dbReference type="Rhea" id="RHEA:27798"/>
        <dbReference type="ChEBI" id="CHEBI:33019"/>
        <dbReference type="ChEBI" id="CHEBI:57711"/>
        <dbReference type="ChEBI" id="CHEBI:128769"/>
        <dbReference type="ChEBI" id="CHEBI:175763"/>
        <dbReference type="EC" id="2.5.1.90"/>
    </reaction>
</comment>
<comment type="similarity">
    <text evidence="2 12">Belongs to the FPP/GGPP synthase family.</text>
</comment>
<dbReference type="GO" id="GO:0106350">
    <property type="term" value="F:all-trans-octaprenyl-diphosphate synthase activity"/>
    <property type="evidence" value="ECO:0007669"/>
    <property type="project" value="UniProtKB-EC"/>
</dbReference>
<evidence type="ECO:0000256" key="5">
    <source>
        <dbReference type="ARBA" id="ARBA00022842"/>
    </source>
</evidence>
<dbReference type="SFLD" id="SFLDS00005">
    <property type="entry name" value="Isoprenoid_Synthase_Type_I"/>
    <property type="match status" value="1"/>
</dbReference>
<comment type="function">
    <text evidence="7">Supplies octaprenyl diphosphate, the precursor for the side chain of the isoprenoid quinones ubiquinone and menaquinone.</text>
</comment>
<dbReference type="FunFam" id="1.10.600.10:FF:000002">
    <property type="entry name" value="Octaprenyl diphosphate synthase"/>
    <property type="match status" value="1"/>
</dbReference>
<proteinExistence type="inferred from homology"/>
<keyword evidence="5" id="KW-0460">Magnesium</keyword>
<evidence type="ECO:0000313" key="14">
    <source>
        <dbReference type="Proteomes" id="UP000037643"/>
    </source>
</evidence>
<comment type="cofactor">
    <cofactor evidence="1">
        <name>Mg(2+)</name>
        <dbReference type="ChEBI" id="CHEBI:18420"/>
    </cofactor>
</comment>
<protein>
    <recommendedName>
        <fullName evidence="9">Octaprenyl diphosphate synthase</fullName>
        <ecNumber evidence="8">2.5.1.90</ecNumber>
    </recommendedName>
    <alternativeName>
        <fullName evidence="11">All-trans-octaprenyl-diphosphate synthase</fullName>
    </alternativeName>
    <alternativeName>
        <fullName evidence="10">Octaprenyl pyrophosphate synthase</fullName>
    </alternativeName>
</protein>
<dbReference type="Pfam" id="PF00348">
    <property type="entry name" value="polyprenyl_synt"/>
    <property type="match status" value="1"/>
</dbReference>
<dbReference type="PANTHER" id="PTHR12001:SF69">
    <property type="entry name" value="ALL TRANS-POLYPRENYL-DIPHOSPHATE SYNTHASE PDSS1"/>
    <property type="match status" value="1"/>
</dbReference>
<keyword evidence="3 12" id="KW-0808">Transferase</keyword>
<dbReference type="GO" id="GO:0046872">
    <property type="term" value="F:metal ion binding"/>
    <property type="evidence" value="ECO:0007669"/>
    <property type="project" value="UniProtKB-KW"/>
</dbReference>
<dbReference type="InterPro" id="IPR000092">
    <property type="entry name" value="Polyprenyl_synt"/>
</dbReference>
<dbReference type="EMBL" id="CP011805">
    <property type="protein sequence ID" value="AKM06788.1"/>
    <property type="molecule type" value="Genomic_DNA"/>
</dbReference>
<evidence type="ECO:0000256" key="11">
    <source>
        <dbReference type="ARBA" id="ARBA00083124"/>
    </source>
</evidence>
<evidence type="ECO:0000256" key="3">
    <source>
        <dbReference type="ARBA" id="ARBA00022679"/>
    </source>
</evidence>
<evidence type="ECO:0000256" key="1">
    <source>
        <dbReference type="ARBA" id="ARBA00001946"/>
    </source>
</evidence>
<evidence type="ECO:0000313" key="13">
    <source>
        <dbReference type="EMBL" id="AKM06788.1"/>
    </source>
</evidence>
<keyword evidence="14" id="KW-1185">Reference proteome</keyword>
<dbReference type="Gene3D" id="1.10.600.10">
    <property type="entry name" value="Farnesyl Diphosphate Synthase"/>
    <property type="match status" value="1"/>
</dbReference>
<dbReference type="KEGG" id="amx:AM2010_705"/>
<dbReference type="PANTHER" id="PTHR12001">
    <property type="entry name" value="GERANYLGERANYL PYROPHOSPHATE SYNTHASE"/>
    <property type="match status" value="1"/>
</dbReference>
<name>A0A0G3X8T2_9SPHN</name>
<sequence>MVANDFVDDEAQELLRELGIELRVFRQGAEASDLLGLSRRVRRGQGVDRLVFSNGLSDAEAFRQNVDQGGIDIVDAAAEGGELRVVCGGGVVRFVECGIGHRKRAYHALANNSKLAKHGPGKQCGRDMTADVVPLRRTPADPRPTLEPMLALTANGMNSVNAVILERMQSEIPLIPRLAGHLISGGGKRLRPMLTLAGAELVGYQGTRHYRLAAAVEFIHTATLLHDDVVDGSELRRGKAAANIIFGNPATVLVGDFLFSRAFELMTEDGSLKVLKILSGASAVIAEGEVSQLTAQRQIETSEERYLQIIGAKTAALFAAASRISAVVAECGEREEQALDDYGRNLGVAFQLVDDAIDYDSDAAEMGKDRGDDFREGKMTLPVIFAYARGTAEERKFWQAAIAGHRSSDADLEQAVDLIDKYDAVEATRERARHFAARAVDAISIFPDGKARAAMAEAAHFAVARGY</sequence>
<dbReference type="CDD" id="cd00685">
    <property type="entry name" value="Trans_IPPS_HT"/>
    <property type="match status" value="1"/>
</dbReference>
<dbReference type="GO" id="GO:0008299">
    <property type="term" value="P:isoprenoid biosynthetic process"/>
    <property type="evidence" value="ECO:0007669"/>
    <property type="project" value="InterPro"/>
</dbReference>
<dbReference type="EC" id="2.5.1.90" evidence="8"/>
<evidence type="ECO:0000256" key="6">
    <source>
        <dbReference type="ARBA" id="ARBA00051506"/>
    </source>
</evidence>
<evidence type="ECO:0000256" key="9">
    <source>
        <dbReference type="ARBA" id="ARBA00072473"/>
    </source>
</evidence>
<dbReference type="InterPro" id="IPR033749">
    <property type="entry name" value="Polyprenyl_synt_CS"/>
</dbReference>
<dbReference type="STRING" id="543877.AM2010_705"/>
<evidence type="ECO:0000256" key="12">
    <source>
        <dbReference type="RuleBase" id="RU004466"/>
    </source>
</evidence>
<gene>
    <name evidence="13" type="ORF">AM2010_705</name>
</gene>
<dbReference type="PROSITE" id="PS00723">
    <property type="entry name" value="POLYPRENYL_SYNTHASE_1"/>
    <property type="match status" value="1"/>
</dbReference>
<organism evidence="13 14">
    <name type="scientific">Pelagerythrobacter marensis</name>
    <dbReference type="NCBI Taxonomy" id="543877"/>
    <lineage>
        <taxon>Bacteria</taxon>
        <taxon>Pseudomonadati</taxon>
        <taxon>Pseudomonadota</taxon>
        <taxon>Alphaproteobacteria</taxon>
        <taxon>Sphingomonadales</taxon>
        <taxon>Erythrobacteraceae</taxon>
        <taxon>Pelagerythrobacter</taxon>
    </lineage>
</organism>
<evidence type="ECO:0000256" key="7">
    <source>
        <dbReference type="ARBA" id="ARBA00055029"/>
    </source>
</evidence>
<dbReference type="PATRIC" id="fig|543877.4.peg.711"/>
<dbReference type="Proteomes" id="UP000037643">
    <property type="component" value="Chromosome"/>
</dbReference>